<keyword evidence="3" id="KW-0055">Arginine biosynthesis</keyword>
<dbReference type="Gene3D" id="3.90.1260.10">
    <property type="entry name" value="Argininosuccinate synthetase, chain A, domain 2"/>
    <property type="match status" value="1"/>
</dbReference>
<dbReference type="GO" id="GO:0005524">
    <property type="term" value="F:ATP binding"/>
    <property type="evidence" value="ECO:0007669"/>
    <property type="project" value="UniProtKB-KW"/>
</dbReference>
<evidence type="ECO:0000313" key="11">
    <source>
        <dbReference type="Proteomes" id="UP000563524"/>
    </source>
</evidence>
<accession>A0A840I252</accession>
<organism evidence="10 11">
    <name type="scientific">Parvularcula dongshanensis</name>
    <dbReference type="NCBI Taxonomy" id="1173995"/>
    <lineage>
        <taxon>Bacteria</taxon>
        <taxon>Pseudomonadati</taxon>
        <taxon>Pseudomonadota</taxon>
        <taxon>Alphaproteobacteria</taxon>
        <taxon>Parvularculales</taxon>
        <taxon>Parvularculaceae</taxon>
        <taxon>Parvularcula</taxon>
    </lineage>
</organism>
<keyword evidence="11" id="KW-1185">Reference proteome</keyword>
<dbReference type="AlphaFoldDB" id="A0A840I252"/>
<dbReference type="PROSITE" id="PS00564">
    <property type="entry name" value="ARGININOSUCCIN_SYN_1"/>
    <property type="match status" value="1"/>
</dbReference>
<dbReference type="SUPFAM" id="SSF52402">
    <property type="entry name" value="Adenine nucleotide alpha hydrolases-like"/>
    <property type="match status" value="1"/>
</dbReference>
<gene>
    <name evidence="10" type="ORF">GGQ59_000915</name>
</gene>
<proteinExistence type="predicted"/>
<dbReference type="EMBL" id="JACHOB010000001">
    <property type="protein sequence ID" value="MBB4658415.1"/>
    <property type="molecule type" value="Genomic_DNA"/>
</dbReference>
<comment type="pathway">
    <text evidence="1">Amino-acid biosynthesis; L-arginine biosynthesis; L-arginine from L-ornithine and carbamoyl phosphate: step 2/3.</text>
</comment>
<dbReference type="Pfam" id="PF00764">
    <property type="entry name" value="Arginosuc_synth"/>
    <property type="match status" value="1"/>
</dbReference>
<dbReference type="EC" id="6.3.4.5" evidence="2"/>
<dbReference type="Pfam" id="PF20979">
    <property type="entry name" value="Arginosuc_syn_C"/>
    <property type="match status" value="1"/>
</dbReference>
<dbReference type="Proteomes" id="UP000563524">
    <property type="component" value="Unassembled WGS sequence"/>
</dbReference>
<comment type="caution">
    <text evidence="10">The sequence shown here is derived from an EMBL/GenBank/DDBJ whole genome shotgun (WGS) entry which is preliminary data.</text>
</comment>
<evidence type="ECO:0000256" key="6">
    <source>
        <dbReference type="ARBA" id="ARBA00022741"/>
    </source>
</evidence>
<evidence type="ECO:0000256" key="5">
    <source>
        <dbReference type="ARBA" id="ARBA00022605"/>
    </source>
</evidence>
<dbReference type="UniPathway" id="UPA00068">
    <property type="reaction ID" value="UER00113"/>
</dbReference>
<dbReference type="InterPro" id="IPR014729">
    <property type="entry name" value="Rossmann-like_a/b/a_fold"/>
</dbReference>
<feature type="domain" description="Arginosuccinate synthase-like N-terminal" evidence="8">
    <location>
        <begin position="6"/>
        <end position="165"/>
    </location>
</feature>
<evidence type="ECO:0000313" key="10">
    <source>
        <dbReference type="EMBL" id="MBB4658415.1"/>
    </source>
</evidence>
<evidence type="ECO:0000256" key="4">
    <source>
        <dbReference type="ARBA" id="ARBA00022598"/>
    </source>
</evidence>
<dbReference type="GO" id="GO:0006526">
    <property type="term" value="P:L-arginine biosynthetic process"/>
    <property type="evidence" value="ECO:0007669"/>
    <property type="project" value="UniProtKB-UniPathway"/>
</dbReference>
<dbReference type="RefSeq" id="WP_183816215.1">
    <property type="nucleotide sequence ID" value="NZ_JACHOB010000001.1"/>
</dbReference>
<dbReference type="InterPro" id="IPR018223">
    <property type="entry name" value="Arginosuc_synth_CS"/>
</dbReference>
<dbReference type="InterPro" id="IPR048267">
    <property type="entry name" value="Arginosuc_syn_N"/>
</dbReference>
<dbReference type="GO" id="GO:0000050">
    <property type="term" value="P:urea cycle"/>
    <property type="evidence" value="ECO:0007669"/>
    <property type="project" value="TreeGrafter"/>
</dbReference>
<dbReference type="PANTHER" id="PTHR11587">
    <property type="entry name" value="ARGININOSUCCINATE SYNTHASE"/>
    <property type="match status" value="1"/>
</dbReference>
<dbReference type="InterPro" id="IPR001518">
    <property type="entry name" value="Arginosuc_synth"/>
</dbReference>
<dbReference type="PANTHER" id="PTHR11587:SF2">
    <property type="entry name" value="ARGININOSUCCINATE SYNTHASE"/>
    <property type="match status" value="1"/>
</dbReference>
<dbReference type="GO" id="GO:0005737">
    <property type="term" value="C:cytoplasm"/>
    <property type="evidence" value="ECO:0007669"/>
    <property type="project" value="TreeGrafter"/>
</dbReference>
<dbReference type="Gene3D" id="3.40.50.620">
    <property type="entry name" value="HUPs"/>
    <property type="match status" value="1"/>
</dbReference>
<sequence>MSQKTVVLAFSGGLDTSYCVAALREQGWRVVTYYVHSGSVDPQAEESIAARAMELGAADHRTLNAGSLLWSEVVLPFLWGGARRQGRYPVLCADRYVIARLGVELADEVGADAIAHGCTGMGNDQVRFDVTLQALTERPVLAPIRDIQDKDNVREYEMAFLKERGFAVPERASKYSVNENLLGATLSGGPIDQWEVPGEDARVLTAGAQDWPREPLSLSVQFEDGVPVSVDGKKAEGAALLKALNDCLGPYGVGYEIYTGDTLVGLKGRIVFEAPGLAALEAAHTALCEAVSSREQNGFRRTVGEAWCDLVYDGRYYDPLRDDLEAYLSSSRRRTTGEVELRAAGGTVHAVAVRSDNILKRPGAVYAQKAAWTGEVAEGFTGLFGQSTVLWRRRDRE</sequence>
<dbReference type="PROSITE" id="PS00565">
    <property type="entry name" value="ARGININOSUCCIN_SYN_2"/>
    <property type="match status" value="1"/>
</dbReference>
<evidence type="ECO:0000256" key="3">
    <source>
        <dbReference type="ARBA" id="ARBA00022571"/>
    </source>
</evidence>
<reference evidence="10 11" key="1">
    <citation type="submission" date="2020-08" db="EMBL/GenBank/DDBJ databases">
        <title>Genomic Encyclopedia of Type Strains, Phase IV (KMG-IV): sequencing the most valuable type-strain genomes for metagenomic binning, comparative biology and taxonomic classification.</title>
        <authorList>
            <person name="Goeker M."/>
        </authorList>
    </citation>
    <scope>NUCLEOTIDE SEQUENCE [LARGE SCALE GENOMIC DNA]</scope>
    <source>
        <strain evidence="10 11">DSM 102850</strain>
    </source>
</reference>
<evidence type="ECO:0000259" key="9">
    <source>
        <dbReference type="Pfam" id="PF20979"/>
    </source>
</evidence>
<name>A0A840I252_9PROT</name>
<dbReference type="GO" id="GO:0004055">
    <property type="term" value="F:argininosuccinate synthase activity"/>
    <property type="evidence" value="ECO:0007669"/>
    <property type="project" value="UniProtKB-EC"/>
</dbReference>
<protein>
    <recommendedName>
        <fullName evidence="2">argininosuccinate synthase</fullName>
        <ecNumber evidence="2">6.3.4.5</ecNumber>
    </recommendedName>
</protein>
<evidence type="ECO:0000256" key="2">
    <source>
        <dbReference type="ARBA" id="ARBA00012286"/>
    </source>
</evidence>
<evidence type="ECO:0000259" key="8">
    <source>
        <dbReference type="Pfam" id="PF00764"/>
    </source>
</evidence>
<feature type="domain" description="Arginosuccinate synthase C-terminal" evidence="9">
    <location>
        <begin position="175"/>
        <end position="386"/>
    </location>
</feature>
<keyword evidence="4 10" id="KW-0436">Ligase</keyword>
<dbReference type="InterPro" id="IPR048268">
    <property type="entry name" value="Arginosuc_syn_C"/>
</dbReference>
<keyword evidence="5" id="KW-0028">Amino-acid biosynthesis</keyword>
<dbReference type="SUPFAM" id="SSF69864">
    <property type="entry name" value="Argininosuccinate synthetase, C-terminal domain"/>
    <property type="match status" value="1"/>
</dbReference>
<keyword evidence="7" id="KW-0067">ATP-binding</keyword>
<dbReference type="GO" id="GO:0000053">
    <property type="term" value="P:argininosuccinate metabolic process"/>
    <property type="evidence" value="ECO:0007669"/>
    <property type="project" value="TreeGrafter"/>
</dbReference>
<dbReference type="InterPro" id="IPR024074">
    <property type="entry name" value="AS_cat/multimer_dom_body"/>
</dbReference>
<evidence type="ECO:0000256" key="7">
    <source>
        <dbReference type="ARBA" id="ARBA00022840"/>
    </source>
</evidence>
<evidence type="ECO:0000256" key="1">
    <source>
        <dbReference type="ARBA" id="ARBA00004967"/>
    </source>
</evidence>
<keyword evidence="6" id="KW-0547">Nucleotide-binding</keyword>